<dbReference type="PANTHER" id="PTHR43697">
    <property type="entry name" value="SERYL-TRNA SYNTHETASE"/>
    <property type="match status" value="1"/>
</dbReference>
<evidence type="ECO:0000256" key="11">
    <source>
        <dbReference type="ARBA" id="ARBA00048823"/>
    </source>
</evidence>
<evidence type="ECO:0000256" key="7">
    <source>
        <dbReference type="ARBA" id="ARBA00022840"/>
    </source>
</evidence>
<dbReference type="Gene3D" id="3.30.930.10">
    <property type="entry name" value="Bira Bifunctional Protein, Domain 2"/>
    <property type="match status" value="1"/>
</dbReference>
<dbReference type="Pfam" id="PF02403">
    <property type="entry name" value="Seryl_tRNA_N"/>
    <property type="match status" value="1"/>
</dbReference>
<dbReference type="GO" id="GO:0016260">
    <property type="term" value="P:selenocysteine biosynthetic process"/>
    <property type="evidence" value="ECO:0007669"/>
    <property type="project" value="UniProtKB-UniRule"/>
</dbReference>
<dbReference type="GO" id="GO:0005737">
    <property type="term" value="C:cytoplasm"/>
    <property type="evidence" value="ECO:0007669"/>
    <property type="project" value="UniProtKB-SubCell"/>
</dbReference>
<comment type="domain">
    <text evidence="12">Consists of two distinct domains, a catalytic core and a N-terminal extension that is involved in tRNA binding.</text>
</comment>
<evidence type="ECO:0000256" key="6">
    <source>
        <dbReference type="ARBA" id="ARBA00022741"/>
    </source>
</evidence>
<evidence type="ECO:0000313" key="17">
    <source>
        <dbReference type="Proteomes" id="UP000093199"/>
    </source>
</evidence>
<dbReference type="STRING" id="33978.A6M13_14595"/>
<accession>A0A1C0YCL4</accession>
<dbReference type="GO" id="GO:0006434">
    <property type="term" value="P:seryl-tRNA aminoacylation"/>
    <property type="evidence" value="ECO:0007669"/>
    <property type="project" value="UniProtKB-UniRule"/>
</dbReference>
<comment type="catalytic activity">
    <reaction evidence="11 12">
        <text>tRNA(Ser) + L-serine + ATP = L-seryl-tRNA(Ser) + AMP + diphosphate + H(+)</text>
        <dbReference type="Rhea" id="RHEA:12292"/>
        <dbReference type="Rhea" id="RHEA-COMP:9669"/>
        <dbReference type="Rhea" id="RHEA-COMP:9703"/>
        <dbReference type="ChEBI" id="CHEBI:15378"/>
        <dbReference type="ChEBI" id="CHEBI:30616"/>
        <dbReference type="ChEBI" id="CHEBI:33019"/>
        <dbReference type="ChEBI" id="CHEBI:33384"/>
        <dbReference type="ChEBI" id="CHEBI:78442"/>
        <dbReference type="ChEBI" id="CHEBI:78533"/>
        <dbReference type="ChEBI" id="CHEBI:456215"/>
        <dbReference type="EC" id="6.1.1.11"/>
    </reaction>
</comment>
<dbReference type="GO" id="GO:0005524">
    <property type="term" value="F:ATP binding"/>
    <property type="evidence" value="ECO:0007669"/>
    <property type="project" value="UniProtKB-UniRule"/>
</dbReference>
<dbReference type="Proteomes" id="UP000093199">
    <property type="component" value="Unassembled WGS sequence"/>
</dbReference>
<keyword evidence="8 12" id="KW-0648">Protein biosynthesis</keyword>
<feature type="binding site" evidence="13">
    <location>
        <position position="266"/>
    </location>
    <ligand>
        <name>L-serine</name>
        <dbReference type="ChEBI" id="CHEBI:33384"/>
    </ligand>
</feature>
<organism evidence="16 17">
    <name type="scientific">Caryophanon tenue</name>
    <dbReference type="NCBI Taxonomy" id="33978"/>
    <lineage>
        <taxon>Bacteria</taxon>
        <taxon>Bacillati</taxon>
        <taxon>Bacillota</taxon>
        <taxon>Bacilli</taxon>
        <taxon>Bacillales</taxon>
        <taxon>Caryophanaceae</taxon>
        <taxon>Caryophanon</taxon>
    </lineage>
</organism>
<dbReference type="PANTHER" id="PTHR43697:SF1">
    <property type="entry name" value="SERINE--TRNA LIGASE"/>
    <property type="match status" value="1"/>
</dbReference>
<comment type="caution">
    <text evidence="12">Lacks conserved residue(s) required for the propagation of feature annotation.</text>
</comment>
<dbReference type="EMBL" id="MASJ01000019">
    <property type="protein sequence ID" value="OCS84873.1"/>
    <property type="molecule type" value="Genomic_DNA"/>
</dbReference>
<evidence type="ECO:0000256" key="13">
    <source>
        <dbReference type="PIRSR" id="PIRSR001529-1"/>
    </source>
</evidence>
<feature type="binding site" evidence="12 14">
    <location>
        <begin position="266"/>
        <end position="268"/>
    </location>
    <ligand>
        <name>ATP</name>
        <dbReference type="ChEBI" id="CHEBI:30616"/>
    </ligand>
</feature>
<keyword evidence="6 12" id="KW-0547">Nucleotide-binding</keyword>
<evidence type="ECO:0000256" key="14">
    <source>
        <dbReference type="PIRSR" id="PIRSR001529-2"/>
    </source>
</evidence>
<dbReference type="PROSITE" id="PS50862">
    <property type="entry name" value="AA_TRNA_LIGASE_II"/>
    <property type="match status" value="1"/>
</dbReference>
<evidence type="ECO:0000259" key="15">
    <source>
        <dbReference type="PROSITE" id="PS50862"/>
    </source>
</evidence>
<dbReference type="HAMAP" id="MF_00176">
    <property type="entry name" value="Ser_tRNA_synth_type1"/>
    <property type="match status" value="1"/>
</dbReference>
<evidence type="ECO:0000256" key="8">
    <source>
        <dbReference type="ARBA" id="ARBA00022917"/>
    </source>
</evidence>
<dbReference type="PIRSF" id="PIRSF001529">
    <property type="entry name" value="Ser-tRNA-synth_IIa"/>
    <property type="match status" value="1"/>
</dbReference>
<evidence type="ECO:0000256" key="1">
    <source>
        <dbReference type="ARBA" id="ARBA00004496"/>
    </source>
</evidence>
<comment type="function">
    <text evidence="12">Catalyzes the attachment of serine to tRNA(Ser). Is also able to aminoacylate tRNA(Sec) with serine, to form the misacylated tRNA L-seryl-tRNA(Sec), which will be further converted into selenocysteinyl-tRNA(Sec).</text>
</comment>
<dbReference type="Gene3D" id="1.10.287.40">
    <property type="entry name" value="Serine-tRNA synthetase, tRNA binding domain"/>
    <property type="match status" value="1"/>
</dbReference>
<dbReference type="AlphaFoldDB" id="A0A1C0YCL4"/>
<evidence type="ECO:0000256" key="3">
    <source>
        <dbReference type="ARBA" id="ARBA00010728"/>
    </source>
</evidence>
<evidence type="ECO:0000256" key="10">
    <source>
        <dbReference type="ARBA" id="ARBA00047929"/>
    </source>
</evidence>
<dbReference type="SUPFAM" id="SSF55681">
    <property type="entry name" value="Class II aaRS and biotin synthetases"/>
    <property type="match status" value="1"/>
</dbReference>
<comment type="similarity">
    <text evidence="3 12">Belongs to the class-II aminoacyl-tRNA synthetase family. Type-1 seryl-tRNA synthetase subfamily.</text>
</comment>
<feature type="binding site" evidence="13">
    <location>
        <position position="235"/>
    </location>
    <ligand>
        <name>L-serine</name>
        <dbReference type="ChEBI" id="CHEBI:33384"/>
    </ligand>
</feature>
<evidence type="ECO:0000256" key="2">
    <source>
        <dbReference type="ARBA" id="ARBA00005045"/>
    </source>
</evidence>
<evidence type="ECO:0000256" key="9">
    <source>
        <dbReference type="ARBA" id="ARBA00023146"/>
    </source>
</evidence>
<feature type="binding site" evidence="12">
    <location>
        <begin position="235"/>
        <end position="237"/>
    </location>
    <ligand>
        <name>L-serine</name>
        <dbReference type="ChEBI" id="CHEBI:33384"/>
    </ligand>
</feature>
<dbReference type="GO" id="GO:0004828">
    <property type="term" value="F:serine-tRNA ligase activity"/>
    <property type="evidence" value="ECO:0007669"/>
    <property type="project" value="UniProtKB-UniRule"/>
</dbReference>
<dbReference type="InterPro" id="IPR042103">
    <property type="entry name" value="SerRS_1_N_sf"/>
</dbReference>
<comment type="caution">
    <text evidence="16">The sequence shown here is derived from an EMBL/GenBank/DDBJ whole genome shotgun (WGS) entry which is preliminary data.</text>
</comment>
<evidence type="ECO:0000256" key="12">
    <source>
        <dbReference type="HAMAP-Rule" id="MF_00176"/>
    </source>
</evidence>
<feature type="binding site" evidence="12 13">
    <location>
        <position position="289"/>
    </location>
    <ligand>
        <name>L-serine</name>
        <dbReference type="ChEBI" id="CHEBI:33384"/>
    </ligand>
</feature>
<keyword evidence="5 12" id="KW-0436">Ligase</keyword>
<evidence type="ECO:0000256" key="5">
    <source>
        <dbReference type="ARBA" id="ARBA00022598"/>
    </source>
</evidence>
<name>A0A1C0YCL4_9BACL</name>
<evidence type="ECO:0000313" key="16">
    <source>
        <dbReference type="EMBL" id="OCS84873.1"/>
    </source>
</evidence>
<keyword evidence="17" id="KW-1185">Reference proteome</keyword>
<dbReference type="RefSeq" id="WP_066545422.1">
    <property type="nucleotide sequence ID" value="NZ_MASJ01000019.1"/>
</dbReference>
<gene>
    <name evidence="12" type="primary">serS</name>
    <name evidence="16" type="ORF">A6M13_14595</name>
</gene>
<dbReference type="InterPro" id="IPR045864">
    <property type="entry name" value="aa-tRNA-synth_II/BPL/LPL"/>
</dbReference>
<reference evidence="16 17" key="1">
    <citation type="submission" date="2016-07" db="EMBL/GenBank/DDBJ databases">
        <title>Caryophanon tenue genome sequencing.</title>
        <authorList>
            <person name="Verma A."/>
            <person name="Pal Y."/>
            <person name="Krishnamurthi S."/>
        </authorList>
    </citation>
    <scope>NUCLEOTIDE SEQUENCE [LARGE SCALE GENOMIC DNA]</scope>
    <source>
        <strain evidence="16 17">DSM 14152</strain>
    </source>
</reference>
<dbReference type="PRINTS" id="PR00981">
    <property type="entry name" value="TRNASYNTHSER"/>
</dbReference>
<protein>
    <recommendedName>
        <fullName evidence="12">Serine--tRNA ligase</fullName>
        <ecNumber evidence="12">6.1.1.11</ecNumber>
    </recommendedName>
    <alternativeName>
        <fullName evidence="12">Seryl-tRNA synthetase</fullName>
        <shortName evidence="12">SerRS</shortName>
    </alternativeName>
    <alternativeName>
        <fullName evidence="12">Seryl-tRNA(Ser/Sec) synthetase</fullName>
    </alternativeName>
</protein>
<dbReference type="InterPro" id="IPR015866">
    <property type="entry name" value="Ser-tRNA-synth_1_N"/>
</dbReference>
<dbReference type="CDD" id="cd00770">
    <property type="entry name" value="SerRS_core"/>
    <property type="match status" value="1"/>
</dbReference>
<dbReference type="InterPro" id="IPR033729">
    <property type="entry name" value="SerRS_core"/>
</dbReference>
<dbReference type="InterPro" id="IPR010978">
    <property type="entry name" value="tRNA-bd_arm"/>
</dbReference>
<dbReference type="UniPathway" id="UPA00906">
    <property type="reaction ID" value="UER00895"/>
</dbReference>
<dbReference type="SUPFAM" id="SSF46589">
    <property type="entry name" value="tRNA-binding arm"/>
    <property type="match status" value="1"/>
</dbReference>
<comment type="pathway">
    <text evidence="2 12">Aminoacyl-tRNA biosynthesis; selenocysteinyl-tRNA(Sec) biosynthesis; L-seryl-tRNA(Sec) from L-serine and tRNA(Sec): step 1/1.</text>
</comment>
<dbReference type="InterPro" id="IPR002317">
    <property type="entry name" value="Ser-tRNA-ligase_type_1"/>
</dbReference>
<dbReference type="GO" id="GO:0016740">
    <property type="term" value="F:transferase activity"/>
    <property type="evidence" value="ECO:0007669"/>
    <property type="project" value="UniProtKB-ARBA"/>
</dbReference>
<dbReference type="Pfam" id="PF00587">
    <property type="entry name" value="tRNA-synt_2b"/>
    <property type="match status" value="1"/>
</dbReference>
<evidence type="ECO:0000256" key="4">
    <source>
        <dbReference type="ARBA" id="ARBA00022490"/>
    </source>
</evidence>
<dbReference type="OrthoDB" id="9804647at2"/>
<keyword evidence="7 12" id="KW-0067">ATP-binding</keyword>
<feature type="binding site" evidence="13">
    <location>
        <position position="387"/>
    </location>
    <ligand>
        <name>L-serine</name>
        <dbReference type="ChEBI" id="CHEBI:33384"/>
    </ligand>
</feature>
<dbReference type="InterPro" id="IPR002314">
    <property type="entry name" value="aa-tRNA-synt_IIb"/>
</dbReference>
<dbReference type="InterPro" id="IPR006195">
    <property type="entry name" value="aa-tRNA-synth_II"/>
</dbReference>
<dbReference type="GO" id="GO:0140096">
    <property type="term" value="F:catalytic activity, acting on a protein"/>
    <property type="evidence" value="ECO:0007669"/>
    <property type="project" value="UniProtKB-ARBA"/>
</dbReference>
<feature type="domain" description="Aminoacyl-transfer RNA synthetases class-II family profile" evidence="15">
    <location>
        <begin position="172"/>
        <end position="414"/>
    </location>
</feature>
<dbReference type="NCBIfam" id="TIGR00414">
    <property type="entry name" value="serS"/>
    <property type="match status" value="1"/>
</dbReference>
<comment type="catalytic activity">
    <reaction evidence="10 12">
        <text>tRNA(Sec) + L-serine + ATP = L-seryl-tRNA(Sec) + AMP + diphosphate + H(+)</text>
        <dbReference type="Rhea" id="RHEA:42580"/>
        <dbReference type="Rhea" id="RHEA-COMP:9742"/>
        <dbReference type="Rhea" id="RHEA-COMP:10128"/>
        <dbReference type="ChEBI" id="CHEBI:15378"/>
        <dbReference type="ChEBI" id="CHEBI:30616"/>
        <dbReference type="ChEBI" id="CHEBI:33019"/>
        <dbReference type="ChEBI" id="CHEBI:33384"/>
        <dbReference type="ChEBI" id="CHEBI:78442"/>
        <dbReference type="ChEBI" id="CHEBI:78533"/>
        <dbReference type="ChEBI" id="CHEBI:456215"/>
        <dbReference type="EC" id="6.1.1.11"/>
    </reaction>
</comment>
<keyword evidence="9 12" id="KW-0030">Aminoacyl-tRNA synthetase</keyword>
<keyword evidence="4 12" id="KW-0963">Cytoplasm</keyword>
<feature type="binding site" evidence="12">
    <location>
        <position position="389"/>
    </location>
    <ligand>
        <name>L-serine</name>
        <dbReference type="ChEBI" id="CHEBI:33384"/>
    </ligand>
</feature>
<sequence>MLDIKRVRENYEEVKRVLLTRNEDLGNFDQFEELDARRRELIAKTEVLKAERNKVSEQISVMKRNKEDATEVIARMRQVGDDIKALDAELNEVEDNFKYMMMRLPNIPHESVPVGDDEDANVEEYTWGELPQFDFDVQAHWDLVANLNIVDFERGAKVAGSRFLFYKGLGARLERALINFMMDLHADEHGYTEMLPPQIVNRDSLTGTGQLPKFEEDVFKIVRDEDEMDFFLIPTAEVPVTNYYRDEILSVDQLPQAFAAYSANFRSEAGSAGRDTRGLIRQHQFNKVELVRFVKPEDSYEQLELLTGHAEKVLQLLELPYRKLKMCTADLGFTAAKKYDLEVWIPAQNMYREISSCSNFEDFQARRANIRFRREANGKPEYVHTLNGSGLAIGRTVAAIIENYQQADGSIKVPAVLVPYMGGIEVIEAK</sequence>
<comment type="subcellular location">
    <subcellularLocation>
        <location evidence="1 12">Cytoplasm</location>
    </subcellularLocation>
</comment>
<proteinExistence type="inferred from homology"/>
<feature type="binding site" evidence="12 14">
    <location>
        <begin position="353"/>
        <end position="356"/>
    </location>
    <ligand>
        <name>ATP</name>
        <dbReference type="ChEBI" id="CHEBI:30616"/>
    </ligand>
</feature>
<comment type="subunit">
    <text evidence="12">Homodimer. The tRNA molecule binds across the dimer.</text>
</comment>
<dbReference type="EC" id="6.1.1.11" evidence="12"/>